<reference evidence="13" key="1">
    <citation type="submission" date="2023-01" db="EMBL/GenBank/DDBJ databases">
        <title>Sulfurovum sp. zt1-1 genome assembly.</title>
        <authorList>
            <person name="Wang J."/>
        </authorList>
    </citation>
    <scope>NUCLEOTIDE SEQUENCE</scope>
    <source>
        <strain evidence="13">Zt1-1</strain>
    </source>
</reference>
<sequence length="219" mass="24787">MKNLKNALLLKHLYHLKDLGHRYTDLTIFKEDPSDLLLPNTMEELRKQALNCHLCELSKSRTKVVFGEGNENADILFVGEAPGASEDSQGKPFVGKSGELLTKMIENVLNIPRSEVYIANIVKCRPPENRAPTATEAHTCRPYIFKQIELIKPKLIVTLGSTAYHYLTDDSTPISQIRGVINQQPDYIIIPTFHPSYLLRNPSAKKEVFEDLKKVKSLM</sequence>
<dbReference type="PANTHER" id="PTHR33693">
    <property type="entry name" value="TYPE-5 URACIL-DNA GLYCOSYLASE"/>
    <property type="match status" value="1"/>
</dbReference>
<evidence type="ECO:0000256" key="2">
    <source>
        <dbReference type="ARBA" id="ARBA00006521"/>
    </source>
</evidence>
<evidence type="ECO:0000313" key="14">
    <source>
        <dbReference type="Proteomes" id="UP001169069"/>
    </source>
</evidence>
<evidence type="ECO:0000256" key="11">
    <source>
        <dbReference type="ARBA" id="ARBA00023204"/>
    </source>
</evidence>
<evidence type="ECO:0000256" key="7">
    <source>
        <dbReference type="ARBA" id="ARBA00022763"/>
    </source>
</evidence>
<dbReference type="InterPro" id="IPR051536">
    <property type="entry name" value="UDG_Type-4/5"/>
</dbReference>
<keyword evidence="14" id="KW-1185">Reference proteome</keyword>
<dbReference type="Gene3D" id="3.40.470.10">
    <property type="entry name" value="Uracil-DNA glycosylase-like domain"/>
    <property type="match status" value="1"/>
</dbReference>
<feature type="domain" description="Uracil-DNA glycosylase-like" evidence="12">
    <location>
        <begin position="66"/>
        <end position="213"/>
    </location>
</feature>
<keyword evidence="6" id="KW-0479">Metal-binding</keyword>
<protein>
    <recommendedName>
        <fullName evidence="4">Type-4 uracil-DNA glycosylase</fullName>
        <ecNumber evidence="3">3.2.2.27</ecNumber>
    </recommendedName>
</protein>
<dbReference type="SMART" id="SM00987">
    <property type="entry name" value="UreE_C"/>
    <property type="match status" value="1"/>
</dbReference>
<dbReference type="SMART" id="SM00986">
    <property type="entry name" value="UDG"/>
    <property type="match status" value="1"/>
</dbReference>
<evidence type="ECO:0000256" key="9">
    <source>
        <dbReference type="ARBA" id="ARBA00023004"/>
    </source>
</evidence>
<dbReference type="InterPro" id="IPR005273">
    <property type="entry name" value="Ura-DNA_glyco_family4"/>
</dbReference>
<dbReference type="InterPro" id="IPR005122">
    <property type="entry name" value="Uracil-DNA_glycosylase-like"/>
</dbReference>
<keyword evidence="9" id="KW-0408">Iron</keyword>
<comment type="catalytic activity">
    <reaction evidence="1">
        <text>Hydrolyzes single-stranded DNA or mismatched double-stranded DNA and polynucleotides, releasing free uracil.</text>
        <dbReference type="EC" id="3.2.2.27"/>
    </reaction>
</comment>
<evidence type="ECO:0000256" key="10">
    <source>
        <dbReference type="ARBA" id="ARBA00023014"/>
    </source>
</evidence>
<evidence type="ECO:0000256" key="4">
    <source>
        <dbReference type="ARBA" id="ARBA00019403"/>
    </source>
</evidence>
<accession>A0ABT7QV39</accession>
<evidence type="ECO:0000259" key="12">
    <source>
        <dbReference type="SMART" id="SM00986"/>
    </source>
</evidence>
<evidence type="ECO:0000256" key="6">
    <source>
        <dbReference type="ARBA" id="ARBA00022723"/>
    </source>
</evidence>
<evidence type="ECO:0000256" key="3">
    <source>
        <dbReference type="ARBA" id="ARBA00012030"/>
    </source>
</evidence>
<dbReference type="Pfam" id="PF03167">
    <property type="entry name" value="UDG"/>
    <property type="match status" value="1"/>
</dbReference>
<name>A0ABT7QV39_9BACT</name>
<dbReference type="EC" id="3.2.2.27" evidence="3"/>
<keyword evidence="5" id="KW-0004">4Fe-4S</keyword>
<keyword evidence="8" id="KW-0378">Hydrolase</keyword>
<evidence type="ECO:0000256" key="8">
    <source>
        <dbReference type="ARBA" id="ARBA00022801"/>
    </source>
</evidence>
<dbReference type="EMBL" id="JAQIBD010000001">
    <property type="protein sequence ID" value="MDM5270704.1"/>
    <property type="molecule type" value="Genomic_DNA"/>
</dbReference>
<dbReference type="CDD" id="cd10030">
    <property type="entry name" value="UDG-F4_TTUDGA_SPO1dp_like"/>
    <property type="match status" value="1"/>
</dbReference>
<evidence type="ECO:0000256" key="5">
    <source>
        <dbReference type="ARBA" id="ARBA00022485"/>
    </source>
</evidence>
<evidence type="ECO:0000256" key="1">
    <source>
        <dbReference type="ARBA" id="ARBA00001400"/>
    </source>
</evidence>
<comment type="similarity">
    <text evidence="2">Belongs to the uracil-DNA glycosylase (UDG) superfamily. Type 4 (UDGa) family.</text>
</comment>
<keyword evidence="10" id="KW-0411">Iron-sulfur</keyword>
<dbReference type="NCBIfam" id="TIGR00758">
    <property type="entry name" value="UDG_fam4"/>
    <property type="match status" value="1"/>
</dbReference>
<comment type="caution">
    <text evidence="13">The sequence shown here is derived from an EMBL/GenBank/DDBJ whole genome shotgun (WGS) entry which is preliminary data.</text>
</comment>
<dbReference type="SUPFAM" id="SSF52141">
    <property type="entry name" value="Uracil-DNA glycosylase-like"/>
    <property type="match status" value="1"/>
</dbReference>
<dbReference type="InterPro" id="IPR036895">
    <property type="entry name" value="Uracil-DNA_glycosylase-like_sf"/>
</dbReference>
<organism evidence="13 14">
    <name type="scientific">Sulfurovum zhangzhouensis</name>
    <dbReference type="NCBI Taxonomy" id="3019067"/>
    <lineage>
        <taxon>Bacteria</taxon>
        <taxon>Pseudomonadati</taxon>
        <taxon>Campylobacterota</taxon>
        <taxon>Epsilonproteobacteria</taxon>
        <taxon>Campylobacterales</taxon>
        <taxon>Sulfurovaceae</taxon>
        <taxon>Sulfurovum</taxon>
    </lineage>
</organism>
<proteinExistence type="inferred from homology"/>
<keyword evidence="7" id="KW-0227">DNA damage</keyword>
<keyword evidence="11" id="KW-0234">DNA repair</keyword>
<dbReference type="RefSeq" id="WP_289411980.1">
    <property type="nucleotide sequence ID" value="NZ_JAQIBD010000001.1"/>
</dbReference>
<gene>
    <name evidence="13" type="ORF">PGH07_00760</name>
</gene>
<evidence type="ECO:0000313" key="13">
    <source>
        <dbReference type="EMBL" id="MDM5270704.1"/>
    </source>
</evidence>
<dbReference type="Proteomes" id="UP001169069">
    <property type="component" value="Unassembled WGS sequence"/>
</dbReference>
<dbReference type="PANTHER" id="PTHR33693:SF1">
    <property type="entry name" value="TYPE-4 URACIL-DNA GLYCOSYLASE"/>
    <property type="match status" value="1"/>
</dbReference>